<dbReference type="InterPro" id="IPR012338">
    <property type="entry name" value="Beta-lactam/transpept-like"/>
</dbReference>
<keyword evidence="3" id="KW-0732">Signal</keyword>
<feature type="chain" id="PRO_5046099722" evidence="3">
    <location>
        <begin position="39"/>
        <end position="414"/>
    </location>
</feature>
<keyword evidence="6" id="KW-1185">Reference proteome</keyword>
<dbReference type="RefSeq" id="WP_344115460.1">
    <property type="nucleotide sequence ID" value="NZ_BAAABW010000002.1"/>
</dbReference>
<keyword evidence="2" id="KW-0812">Transmembrane</keyword>
<dbReference type="SUPFAM" id="SSF56601">
    <property type="entry name" value="beta-lactamase/transpeptidase-like"/>
    <property type="match status" value="1"/>
</dbReference>
<keyword evidence="2" id="KW-0472">Membrane</keyword>
<feature type="domain" description="Peptidase S11 D-alanyl-D-alanine carboxypeptidase A N-terminal" evidence="4">
    <location>
        <begin position="81"/>
        <end position="314"/>
    </location>
</feature>
<accession>A0ABN0WB28</accession>
<reference evidence="5 6" key="1">
    <citation type="journal article" date="2019" name="Int. J. Syst. Evol. Microbiol.">
        <title>The Global Catalogue of Microorganisms (GCM) 10K type strain sequencing project: providing services to taxonomists for standard genome sequencing and annotation.</title>
        <authorList>
            <consortium name="The Broad Institute Genomics Platform"/>
            <consortium name="The Broad Institute Genome Sequencing Center for Infectious Disease"/>
            <person name="Wu L."/>
            <person name="Ma J."/>
        </authorList>
    </citation>
    <scope>NUCLEOTIDE SEQUENCE [LARGE SCALE GENOMIC DNA]</scope>
    <source>
        <strain evidence="5 6">JCM 4565</strain>
    </source>
</reference>
<dbReference type="PANTHER" id="PTHR21581:SF33">
    <property type="entry name" value="D-ALANYL-D-ALANINE CARBOXYPEPTIDASE DACB"/>
    <property type="match status" value="1"/>
</dbReference>
<proteinExistence type="predicted"/>
<keyword evidence="2" id="KW-1133">Transmembrane helix</keyword>
<dbReference type="EMBL" id="BAAABW010000002">
    <property type="protein sequence ID" value="GAA0331437.1"/>
    <property type="molecule type" value="Genomic_DNA"/>
</dbReference>
<name>A0ABN0WB28_9ACTN</name>
<dbReference type="Pfam" id="PF00768">
    <property type="entry name" value="Peptidase_S11"/>
    <property type="match status" value="1"/>
</dbReference>
<evidence type="ECO:0000256" key="3">
    <source>
        <dbReference type="SAM" id="SignalP"/>
    </source>
</evidence>
<dbReference type="Gene3D" id="3.40.710.10">
    <property type="entry name" value="DD-peptidase/beta-lactamase superfamily"/>
    <property type="match status" value="1"/>
</dbReference>
<gene>
    <name evidence="5" type="ORF">GCM10010319_04260</name>
</gene>
<evidence type="ECO:0000256" key="1">
    <source>
        <dbReference type="SAM" id="MobiDB-lite"/>
    </source>
</evidence>
<protein>
    <submittedName>
        <fullName evidence="5">DUF5136 domain-containing protein</fullName>
    </submittedName>
</protein>
<feature type="region of interest" description="Disordered" evidence="1">
    <location>
        <begin position="39"/>
        <end position="79"/>
    </location>
</feature>
<feature type="region of interest" description="Disordered" evidence="1">
    <location>
        <begin position="345"/>
        <end position="373"/>
    </location>
</feature>
<evidence type="ECO:0000259" key="4">
    <source>
        <dbReference type="Pfam" id="PF00768"/>
    </source>
</evidence>
<feature type="signal peptide" evidence="3">
    <location>
        <begin position="1"/>
        <end position="38"/>
    </location>
</feature>
<dbReference type="InterPro" id="IPR001967">
    <property type="entry name" value="Peptidase_S11_N"/>
</dbReference>
<evidence type="ECO:0000256" key="2">
    <source>
        <dbReference type="SAM" id="Phobius"/>
    </source>
</evidence>
<feature type="transmembrane region" description="Helical" evidence="2">
    <location>
        <begin position="379"/>
        <end position="401"/>
    </location>
</feature>
<organism evidence="5 6">
    <name type="scientific">Streptomyces blastmyceticus</name>
    <dbReference type="NCBI Taxonomy" id="68180"/>
    <lineage>
        <taxon>Bacteria</taxon>
        <taxon>Bacillati</taxon>
        <taxon>Actinomycetota</taxon>
        <taxon>Actinomycetes</taxon>
        <taxon>Kitasatosporales</taxon>
        <taxon>Streptomycetaceae</taxon>
        <taxon>Streptomyces</taxon>
    </lineage>
</organism>
<dbReference type="Proteomes" id="UP001500063">
    <property type="component" value="Unassembled WGS sequence"/>
</dbReference>
<dbReference type="PANTHER" id="PTHR21581">
    <property type="entry name" value="D-ALANYL-D-ALANINE CARBOXYPEPTIDASE"/>
    <property type="match status" value="1"/>
</dbReference>
<evidence type="ECO:0000313" key="6">
    <source>
        <dbReference type="Proteomes" id="UP001500063"/>
    </source>
</evidence>
<comment type="caution">
    <text evidence="5">The sequence shown here is derived from an EMBL/GenBank/DDBJ whole genome shotgun (WGS) entry which is preliminary data.</text>
</comment>
<sequence length="414" mass="43433">MPTTSHPPRYAATRRYRAALAAAASLLLPLMTAAPAVADNPADGKGAPKTPPPRMSTVGGELLGKPGPQVQLGPGAPQLPQDLSGRSWLVADAESGEILAANNAHWRLPPASTLKMLFADTVLPKLPRDKVHRVVPADLEGMGAGSSAVGLHEGSSYTVHDLWLGVFLRSGNDAVRTLATMNGGIPQTVKDMQAHADELQANDTHVVSPDGYDEEGQVSSAYDLTLFARSGLQKADFREYCSTVTAQFPDEEKKGEKRTSSTIVNTNRLLTGQGVPAYKGMAGVKNGSTTNAGNTFTGVAQHDGRKLLVTVMNPEKSEQYEVYTETAKLLDWGFEAAGHVKPVGMLVPPKGTAGKSGDGSGRPDADRTQASVAGSGGGMWTAVGIAGGALAALAVAGFIVHRRHPLPELVRKKR</sequence>
<evidence type="ECO:0000313" key="5">
    <source>
        <dbReference type="EMBL" id="GAA0331437.1"/>
    </source>
</evidence>